<dbReference type="PROSITE" id="PS50090">
    <property type="entry name" value="MYB_LIKE"/>
    <property type="match status" value="1"/>
</dbReference>
<evidence type="ECO:0000313" key="25">
    <source>
        <dbReference type="EMBL" id="KAF3955258.1"/>
    </source>
</evidence>
<dbReference type="Pfam" id="PF13640">
    <property type="entry name" value="2OG-FeII_Oxy_3"/>
    <property type="match status" value="1"/>
</dbReference>
<feature type="domain" description="HTH myb-type" evidence="23">
    <location>
        <begin position="311"/>
        <end position="365"/>
    </location>
</feature>
<evidence type="ECO:0000256" key="15">
    <source>
        <dbReference type="ARBA" id="ARBA00023125"/>
    </source>
</evidence>
<dbReference type="InterPro" id="IPR044862">
    <property type="entry name" value="Pro_4_hyd_alph_FE2OG_OXY"/>
</dbReference>
<sequence length="677" mass="75711">MDSRKFLALSLCFLFLFPDLSHSNIQLPGWLGDNKMQGSVLKLKKGVSSATFDPSRVTQLSWRPRAFLYKGFLSDEECDHLINLARDKLEKSMVADNESGKSIMSEVRTSSGMFLRKYQDEVVADIEARIAAWTFLPIENGEAMQVLHYLHGEKYEPHFDYFHDKENQKLGGHRVATVLMYLSNVEKGGETVFPNSESKVSQPKDDDVSDCAKNGYAVKPKKGDALLFFSLNPDATTDTHSLHGSCPVIEGEKWSATKWIHVRSFEKPVKQEGMGGKGDCVDENENCPVWAKAGLNRCGKSCRLRWTNYLRSDLKHDGFTPQEEELIINLHKAIGSRWSLIAKQLPGRTDNDVKNYWNTKLRKKLSKMGIDPVTHKPYSQILSDYGNISGMLNTGNQIGPLYKNLNYASTPKLEPSSVLTSFPNTNMINMPMEFQNSPSNENIVPSLDFMSHQFQQVNINQETIQPHFFNEATSSCSSSSSSSNVTQLSPLPQSYSCQLSQVQNSPSSSFNWSEFLITDPLPFPGFQQQQDRHFPGFSSSTNPSTFAQTPPLNFASGNEYGLNQVGQEEGIGKFDVGSTIGGHTNNNRLEASSSRSDVSFRRQGSSGLIWDDRLKTLQRKSGVLYNTEKGEQKHTQDLKRKEIDSSSAASCSRRENKPQGCSFSALFGRCSGSRTSY</sequence>
<gene>
    <name evidence="25" type="ORF">CMV_019505</name>
</gene>
<evidence type="ECO:0000259" key="24">
    <source>
        <dbReference type="PROSITE" id="PS51471"/>
    </source>
</evidence>
<dbReference type="EMBL" id="JRKL02003438">
    <property type="protein sequence ID" value="KAF3955258.1"/>
    <property type="molecule type" value="Genomic_DNA"/>
</dbReference>
<protein>
    <recommendedName>
        <fullName evidence="5">procollagen-proline 4-dioxygenase</fullName>
        <ecNumber evidence="5">1.14.11.2</ecNumber>
    </recommendedName>
</protein>
<evidence type="ECO:0000313" key="26">
    <source>
        <dbReference type="Proteomes" id="UP000737018"/>
    </source>
</evidence>
<comment type="subcellular location">
    <subcellularLocation>
        <location evidence="3">Endoplasmic reticulum membrane</location>
        <topology evidence="3">Single-pass type II membrane protein</topology>
    </subcellularLocation>
    <subcellularLocation>
        <location evidence="2">Nucleus</location>
    </subcellularLocation>
</comment>
<dbReference type="Pfam" id="PF00249">
    <property type="entry name" value="Myb_DNA-binding"/>
    <property type="match status" value="1"/>
</dbReference>
<evidence type="ECO:0000256" key="9">
    <source>
        <dbReference type="ARBA" id="ARBA00022824"/>
    </source>
</evidence>
<evidence type="ECO:0000256" key="17">
    <source>
        <dbReference type="ARBA" id="ARBA00023180"/>
    </source>
</evidence>
<reference evidence="25" key="1">
    <citation type="submission" date="2020-03" db="EMBL/GenBank/DDBJ databases">
        <title>Castanea mollissima Vanexum genome sequencing.</title>
        <authorList>
            <person name="Staton M."/>
        </authorList>
    </citation>
    <scope>NUCLEOTIDE SEQUENCE</scope>
    <source>
        <tissue evidence="25">Leaf</tissue>
    </source>
</reference>
<keyword evidence="16" id="KW-0472">Membrane</keyword>
<name>A0A8J4VBE9_9ROSI</name>
<feature type="chain" id="PRO_5035159624" description="procollagen-proline 4-dioxygenase" evidence="21">
    <location>
        <begin position="24"/>
        <end position="677"/>
    </location>
</feature>
<evidence type="ECO:0000256" key="21">
    <source>
        <dbReference type="SAM" id="SignalP"/>
    </source>
</evidence>
<keyword evidence="12" id="KW-1133">Transmembrane helix</keyword>
<evidence type="ECO:0000256" key="18">
    <source>
        <dbReference type="ARBA" id="ARBA00023242"/>
    </source>
</evidence>
<evidence type="ECO:0000256" key="3">
    <source>
        <dbReference type="ARBA" id="ARBA00004648"/>
    </source>
</evidence>
<evidence type="ECO:0000256" key="2">
    <source>
        <dbReference type="ARBA" id="ARBA00004123"/>
    </source>
</evidence>
<dbReference type="InterPro" id="IPR001005">
    <property type="entry name" value="SANT/Myb"/>
</dbReference>
<dbReference type="InterPro" id="IPR005123">
    <property type="entry name" value="Oxoglu/Fe-dep_dioxygenase_dom"/>
</dbReference>
<feature type="compositionally biased region" description="Basic and acidic residues" evidence="20">
    <location>
        <begin position="629"/>
        <end position="644"/>
    </location>
</feature>
<dbReference type="FunFam" id="1.10.10.60:FF:000204">
    <property type="entry name" value="transcription factor MYB80"/>
    <property type="match status" value="1"/>
</dbReference>
<evidence type="ECO:0000256" key="11">
    <source>
        <dbReference type="ARBA" id="ARBA00022968"/>
    </source>
</evidence>
<keyword evidence="9" id="KW-0256">Endoplasmic reticulum</keyword>
<evidence type="ECO:0000256" key="13">
    <source>
        <dbReference type="ARBA" id="ARBA00023002"/>
    </source>
</evidence>
<evidence type="ECO:0000256" key="4">
    <source>
        <dbReference type="ARBA" id="ARBA00006511"/>
    </source>
</evidence>
<dbReference type="InterPro" id="IPR015495">
    <property type="entry name" value="Myb_TF_plants"/>
</dbReference>
<dbReference type="Proteomes" id="UP000737018">
    <property type="component" value="Unassembled WGS sequence"/>
</dbReference>
<keyword evidence="7" id="KW-0479">Metal-binding</keyword>
<dbReference type="SMART" id="SM00702">
    <property type="entry name" value="P4Hc"/>
    <property type="match status" value="1"/>
</dbReference>
<dbReference type="SMART" id="SM00717">
    <property type="entry name" value="SANT"/>
    <property type="match status" value="1"/>
</dbReference>
<evidence type="ECO:0000256" key="16">
    <source>
        <dbReference type="ARBA" id="ARBA00023136"/>
    </source>
</evidence>
<dbReference type="PROSITE" id="PS51294">
    <property type="entry name" value="HTH_MYB"/>
    <property type="match status" value="1"/>
</dbReference>
<dbReference type="Gene3D" id="2.60.120.620">
    <property type="entry name" value="q2cbj1_9rhob like domain"/>
    <property type="match status" value="1"/>
</dbReference>
<evidence type="ECO:0000256" key="19">
    <source>
        <dbReference type="ARBA" id="ARBA00049169"/>
    </source>
</evidence>
<proteinExistence type="inferred from homology"/>
<keyword evidence="11" id="KW-0735">Signal-anchor</keyword>
<evidence type="ECO:0000259" key="22">
    <source>
        <dbReference type="PROSITE" id="PS50090"/>
    </source>
</evidence>
<keyword evidence="21" id="KW-0732">Signal</keyword>
<feature type="signal peptide" evidence="21">
    <location>
        <begin position="1"/>
        <end position="23"/>
    </location>
</feature>
<evidence type="ECO:0000256" key="8">
    <source>
        <dbReference type="ARBA" id="ARBA00022737"/>
    </source>
</evidence>
<evidence type="ECO:0000256" key="12">
    <source>
        <dbReference type="ARBA" id="ARBA00022989"/>
    </source>
</evidence>
<dbReference type="Gene3D" id="1.10.10.60">
    <property type="entry name" value="Homeodomain-like"/>
    <property type="match status" value="1"/>
</dbReference>
<evidence type="ECO:0000259" key="23">
    <source>
        <dbReference type="PROSITE" id="PS51294"/>
    </source>
</evidence>
<dbReference type="SUPFAM" id="SSF46689">
    <property type="entry name" value="Homeodomain-like"/>
    <property type="match status" value="1"/>
</dbReference>
<comment type="catalytic activity">
    <reaction evidence="19">
        <text>L-prolyl-[collagen] + 2-oxoglutarate + O2 = trans-4-hydroxy-L-prolyl-[collagen] + succinate + CO2</text>
        <dbReference type="Rhea" id="RHEA:18945"/>
        <dbReference type="Rhea" id="RHEA-COMP:11676"/>
        <dbReference type="Rhea" id="RHEA-COMP:11680"/>
        <dbReference type="ChEBI" id="CHEBI:15379"/>
        <dbReference type="ChEBI" id="CHEBI:16526"/>
        <dbReference type="ChEBI" id="CHEBI:16810"/>
        <dbReference type="ChEBI" id="CHEBI:30031"/>
        <dbReference type="ChEBI" id="CHEBI:50342"/>
        <dbReference type="ChEBI" id="CHEBI:61965"/>
        <dbReference type="EC" id="1.14.11.2"/>
    </reaction>
</comment>
<comment type="similarity">
    <text evidence="4">Belongs to the P4HA family.</text>
</comment>
<evidence type="ECO:0000256" key="14">
    <source>
        <dbReference type="ARBA" id="ARBA00023004"/>
    </source>
</evidence>
<dbReference type="GO" id="GO:0003677">
    <property type="term" value="F:DNA binding"/>
    <property type="evidence" value="ECO:0007669"/>
    <property type="project" value="UniProtKB-KW"/>
</dbReference>
<evidence type="ECO:0000256" key="20">
    <source>
        <dbReference type="SAM" id="MobiDB-lite"/>
    </source>
</evidence>
<comment type="cofactor">
    <cofactor evidence="1">
        <name>L-ascorbate</name>
        <dbReference type="ChEBI" id="CHEBI:38290"/>
    </cofactor>
</comment>
<dbReference type="InterPro" id="IPR006620">
    <property type="entry name" value="Pro_4_hyd_alph"/>
</dbReference>
<keyword evidence="8" id="KW-0677">Repeat</keyword>
<dbReference type="EC" id="1.14.11.2" evidence="5"/>
<dbReference type="FunFam" id="2.60.120.620:FF:000002">
    <property type="entry name" value="Prolyl 4-hydroxylase 4"/>
    <property type="match status" value="1"/>
</dbReference>
<evidence type="ECO:0000256" key="1">
    <source>
        <dbReference type="ARBA" id="ARBA00001961"/>
    </source>
</evidence>
<dbReference type="OrthoDB" id="420380at2759"/>
<comment type="caution">
    <text evidence="25">The sequence shown here is derived from an EMBL/GenBank/DDBJ whole genome shotgun (WGS) entry which is preliminary data.</text>
</comment>
<keyword evidence="26" id="KW-1185">Reference proteome</keyword>
<evidence type="ECO:0000256" key="10">
    <source>
        <dbReference type="ARBA" id="ARBA00022964"/>
    </source>
</evidence>
<evidence type="ECO:0000256" key="7">
    <source>
        <dbReference type="ARBA" id="ARBA00022723"/>
    </source>
</evidence>
<dbReference type="CDD" id="cd00167">
    <property type="entry name" value="SANT"/>
    <property type="match status" value="1"/>
</dbReference>
<dbReference type="InterPro" id="IPR031421">
    <property type="entry name" value="DUF4666"/>
</dbReference>
<dbReference type="GO" id="GO:0005506">
    <property type="term" value="F:iron ion binding"/>
    <property type="evidence" value="ECO:0007669"/>
    <property type="project" value="InterPro"/>
</dbReference>
<evidence type="ECO:0000256" key="5">
    <source>
        <dbReference type="ARBA" id="ARBA00012269"/>
    </source>
</evidence>
<keyword evidence="15" id="KW-0238">DNA-binding</keyword>
<keyword evidence="6" id="KW-0812">Transmembrane</keyword>
<dbReference type="InterPro" id="IPR017930">
    <property type="entry name" value="Myb_dom"/>
</dbReference>
<dbReference type="AlphaFoldDB" id="A0A8J4VBE9"/>
<dbReference type="GO" id="GO:0031418">
    <property type="term" value="F:L-ascorbic acid binding"/>
    <property type="evidence" value="ECO:0007669"/>
    <property type="project" value="InterPro"/>
</dbReference>
<organism evidence="25 26">
    <name type="scientific">Castanea mollissima</name>
    <name type="common">Chinese chestnut</name>
    <dbReference type="NCBI Taxonomy" id="60419"/>
    <lineage>
        <taxon>Eukaryota</taxon>
        <taxon>Viridiplantae</taxon>
        <taxon>Streptophyta</taxon>
        <taxon>Embryophyta</taxon>
        <taxon>Tracheophyta</taxon>
        <taxon>Spermatophyta</taxon>
        <taxon>Magnoliopsida</taxon>
        <taxon>eudicotyledons</taxon>
        <taxon>Gunneridae</taxon>
        <taxon>Pentapetalae</taxon>
        <taxon>rosids</taxon>
        <taxon>fabids</taxon>
        <taxon>Fagales</taxon>
        <taxon>Fagaceae</taxon>
        <taxon>Castanea</taxon>
    </lineage>
</organism>
<dbReference type="PROSITE" id="PS51471">
    <property type="entry name" value="FE2OG_OXY"/>
    <property type="match status" value="1"/>
</dbReference>
<accession>A0A8J4VBE9</accession>
<dbReference type="GO" id="GO:0005634">
    <property type="term" value="C:nucleus"/>
    <property type="evidence" value="ECO:0007669"/>
    <property type="project" value="UniProtKB-SubCell"/>
</dbReference>
<dbReference type="GO" id="GO:0004656">
    <property type="term" value="F:procollagen-proline 4-dioxygenase activity"/>
    <property type="evidence" value="ECO:0007669"/>
    <property type="project" value="UniProtKB-EC"/>
</dbReference>
<dbReference type="InterPro" id="IPR009057">
    <property type="entry name" value="Homeodomain-like_sf"/>
</dbReference>
<keyword evidence="17" id="KW-0325">Glycoprotein</keyword>
<evidence type="ECO:0000256" key="6">
    <source>
        <dbReference type="ARBA" id="ARBA00022692"/>
    </source>
</evidence>
<feature type="domain" description="Myb-like" evidence="22">
    <location>
        <begin position="311"/>
        <end position="361"/>
    </location>
</feature>
<dbReference type="PANTHER" id="PTHR47994">
    <property type="entry name" value="F14D16.11-RELATED"/>
    <property type="match status" value="1"/>
</dbReference>
<dbReference type="GO" id="GO:0005789">
    <property type="term" value="C:endoplasmic reticulum membrane"/>
    <property type="evidence" value="ECO:0007669"/>
    <property type="project" value="UniProtKB-SubCell"/>
</dbReference>
<keyword evidence="18" id="KW-0539">Nucleus</keyword>
<feature type="domain" description="Fe2OG dioxygenase" evidence="24">
    <location>
        <begin position="140"/>
        <end position="262"/>
    </location>
</feature>
<dbReference type="Pfam" id="PF15697">
    <property type="entry name" value="DUF4666"/>
    <property type="match status" value="1"/>
</dbReference>
<dbReference type="PANTHER" id="PTHR47994:SF5">
    <property type="entry name" value="F14D16.11-RELATED"/>
    <property type="match status" value="1"/>
</dbReference>
<keyword evidence="13" id="KW-0560">Oxidoreductase</keyword>
<keyword evidence="10" id="KW-0223">Dioxygenase</keyword>
<keyword evidence="14" id="KW-0408">Iron</keyword>
<feature type="region of interest" description="Disordered" evidence="20">
    <location>
        <begin position="629"/>
        <end position="660"/>
    </location>
</feature>